<keyword evidence="1" id="KW-0812">Transmembrane</keyword>
<sequence>MSSAARHARAHDLGRVLRVYRMARPLPSFVLELGIAAAIGLGIHLLSGLLLPAVGAGLLVLLLVEVLGDVRLVVCERGLLIGRLLPGCSPYRLRYSEIDPRGVACVRDVGRCARATGRSYGSTLFSPRGSRRGVLLDGPVAAAARTRSFSVASLFDTPPDTGRGGKIWAFAYAGRPEALIDLLGEAMLAAGRADAAALRESALPERSVDELVGLGGRSLPHARGPVRA</sequence>
<protein>
    <submittedName>
        <fullName evidence="2">Uncharacterized protein</fullName>
    </submittedName>
</protein>
<name>A0ABV6R6X4_9MICO</name>
<proteinExistence type="predicted"/>
<keyword evidence="1" id="KW-1133">Transmembrane helix</keyword>
<evidence type="ECO:0000313" key="2">
    <source>
        <dbReference type="EMBL" id="MFC0672734.1"/>
    </source>
</evidence>
<gene>
    <name evidence="2" type="ORF">ACFFF6_02055</name>
</gene>
<organism evidence="2 3">
    <name type="scientific">Brachybacterium hainanense</name>
    <dbReference type="NCBI Taxonomy" id="1541174"/>
    <lineage>
        <taxon>Bacteria</taxon>
        <taxon>Bacillati</taxon>
        <taxon>Actinomycetota</taxon>
        <taxon>Actinomycetes</taxon>
        <taxon>Micrococcales</taxon>
        <taxon>Dermabacteraceae</taxon>
        <taxon>Brachybacterium</taxon>
    </lineage>
</organism>
<evidence type="ECO:0000256" key="1">
    <source>
        <dbReference type="SAM" id="Phobius"/>
    </source>
</evidence>
<dbReference type="RefSeq" id="WP_376977752.1">
    <property type="nucleotide sequence ID" value="NZ_JBHLSV010000002.1"/>
</dbReference>
<reference evidence="2 3" key="1">
    <citation type="submission" date="2024-09" db="EMBL/GenBank/DDBJ databases">
        <authorList>
            <person name="Sun Q."/>
            <person name="Mori K."/>
        </authorList>
    </citation>
    <scope>NUCLEOTIDE SEQUENCE [LARGE SCALE GENOMIC DNA]</scope>
    <source>
        <strain evidence="2 3">CICC 10874</strain>
    </source>
</reference>
<accession>A0ABV6R6X4</accession>
<feature type="transmembrane region" description="Helical" evidence="1">
    <location>
        <begin position="29"/>
        <end position="47"/>
    </location>
</feature>
<keyword evidence="3" id="KW-1185">Reference proteome</keyword>
<evidence type="ECO:0000313" key="3">
    <source>
        <dbReference type="Proteomes" id="UP001589793"/>
    </source>
</evidence>
<dbReference type="Proteomes" id="UP001589793">
    <property type="component" value="Unassembled WGS sequence"/>
</dbReference>
<dbReference type="EMBL" id="JBHLSV010000002">
    <property type="protein sequence ID" value="MFC0672734.1"/>
    <property type="molecule type" value="Genomic_DNA"/>
</dbReference>
<keyword evidence="1" id="KW-0472">Membrane</keyword>
<feature type="transmembrane region" description="Helical" evidence="1">
    <location>
        <begin position="53"/>
        <end position="74"/>
    </location>
</feature>
<comment type="caution">
    <text evidence="2">The sequence shown here is derived from an EMBL/GenBank/DDBJ whole genome shotgun (WGS) entry which is preliminary data.</text>
</comment>